<sequence length="127" mass="13542">MRAFRLVSAFAVAVSTATCKFFGINVLIPENIQAVLSPCGRWGHAGSRDLNPNPTHADGSRMRRGHVTLTLTLTPPPGPNGKGKRRRGTSVSVGGRSSEPKAKAGPKRQATVSINGRVRARTPRTCE</sequence>
<proteinExistence type="predicted"/>
<keyword evidence="3" id="KW-1185">Reference proteome</keyword>
<reference evidence="2 3" key="1">
    <citation type="submission" date="2014-04" db="EMBL/GenBank/DDBJ databases">
        <authorList>
            <consortium name="DOE Joint Genome Institute"/>
            <person name="Kuo A."/>
            <person name="Kohler A."/>
            <person name="Costa M.D."/>
            <person name="Nagy L.G."/>
            <person name="Floudas D."/>
            <person name="Copeland A."/>
            <person name="Barry K.W."/>
            <person name="Cichocki N."/>
            <person name="Veneault-Fourrey C."/>
            <person name="LaButti K."/>
            <person name="Lindquist E.A."/>
            <person name="Lipzen A."/>
            <person name="Lundell T."/>
            <person name="Morin E."/>
            <person name="Murat C."/>
            <person name="Sun H."/>
            <person name="Tunlid A."/>
            <person name="Henrissat B."/>
            <person name="Grigoriev I.V."/>
            <person name="Hibbett D.S."/>
            <person name="Martin F."/>
            <person name="Nordberg H.P."/>
            <person name="Cantor M.N."/>
            <person name="Hua S.X."/>
        </authorList>
    </citation>
    <scope>NUCLEOTIDE SEQUENCE [LARGE SCALE GENOMIC DNA]</scope>
    <source>
        <strain evidence="2 3">Marx 270</strain>
    </source>
</reference>
<protein>
    <submittedName>
        <fullName evidence="2">Uncharacterized protein</fullName>
    </submittedName>
</protein>
<dbReference type="InParanoid" id="A0A0C3P081"/>
<feature type="compositionally biased region" description="Basic residues" evidence="1">
    <location>
        <begin position="118"/>
        <end position="127"/>
    </location>
</feature>
<dbReference type="Proteomes" id="UP000054217">
    <property type="component" value="Unassembled WGS sequence"/>
</dbReference>
<feature type="region of interest" description="Disordered" evidence="1">
    <location>
        <begin position="44"/>
        <end position="127"/>
    </location>
</feature>
<dbReference type="HOGENOM" id="CLU_1971425_0_0_1"/>
<dbReference type="EMBL" id="KN831992">
    <property type="protein sequence ID" value="KIO00916.1"/>
    <property type="molecule type" value="Genomic_DNA"/>
</dbReference>
<evidence type="ECO:0000256" key="1">
    <source>
        <dbReference type="SAM" id="MobiDB-lite"/>
    </source>
</evidence>
<evidence type="ECO:0000313" key="2">
    <source>
        <dbReference type="EMBL" id="KIO00916.1"/>
    </source>
</evidence>
<accession>A0A0C3P081</accession>
<evidence type="ECO:0000313" key="3">
    <source>
        <dbReference type="Proteomes" id="UP000054217"/>
    </source>
</evidence>
<organism evidence="2 3">
    <name type="scientific">Pisolithus tinctorius Marx 270</name>
    <dbReference type="NCBI Taxonomy" id="870435"/>
    <lineage>
        <taxon>Eukaryota</taxon>
        <taxon>Fungi</taxon>
        <taxon>Dikarya</taxon>
        <taxon>Basidiomycota</taxon>
        <taxon>Agaricomycotina</taxon>
        <taxon>Agaricomycetes</taxon>
        <taxon>Agaricomycetidae</taxon>
        <taxon>Boletales</taxon>
        <taxon>Sclerodermatineae</taxon>
        <taxon>Pisolithaceae</taxon>
        <taxon>Pisolithus</taxon>
    </lineage>
</organism>
<gene>
    <name evidence="2" type="ORF">M404DRAFT_29121</name>
</gene>
<dbReference type="AlphaFoldDB" id="A0A0C3P081"/>
<reference evidence="3" key="2">
    <citation type="submission" date="2015-01" db="EMBL/GenBank/DDBJ databases">
        <title>Evolutionary Origins and Diversification of the Mycorrhizal Mutualists.</title>
        <authorList>
            <consortium name="DOE Joint Genome Institute"/>
            <consortium name="Mycorrhizal Genomics Consortium"/>
            <person name="Kohler A."/>
            <person name="Kuo A."/>
            <person name="Nagy L.G."/>
            <person name="Floudas D."/>
            <person name="Copeland A."/>
            <person name="Barry K.W."/>
            <person name="Cichocki N."/>
            <person name="Veneault-Fourrey C."/>
            <person name="LaButti K."/>
            <person name="Lindquist E.A."/>
            <person name="Lipzen A."/>
            <person name="Lundell T."/>
            <person name="Morin E."/>
            <person name="Murat C."/>
            <person name="Riley R."/>
            <person name="Ohm R."/>
            <person name="Sun H."/>
            <person name="Tunlid A."/>
            <person name="Henrissat B."/>
            <person name="Grigoriev I.V."/>
            <person name="Hibbett D.S."/>
            <person name="Martin F."/>
        </authorList>
    </citation>
    <scope>NUCLEOTIDE SEQUENCE [LARGE SCALE GENOMIC DNA]</scope>
    <source>
        <strain evidence="3">Marx 270</strain>
    </source>
</reference>
<name>A0A0C3P081_PISTI</name>